<protein>
    <submittedName>
        <fullName evidence="3">Cell division transport system permease protein</fullName>
    </submittedName>
</protein>
<dbReference type="EMBL" id="JAUSUL010000004">
    <property type="protein sequence ID" value="MDQ0317097.1"/>
    <property type="molecule type" value="Genomic_DNA"/>
</dbReference>
<dbReference type="GO" id="GO:0032153">
    <property type="term" value="C:cell division site"/>
    <property type="evidence" value="ECO:0007669"/>
    <property type="project" value="TreeGrafter"/>
</dbReference>
<comment type="caution">
    <text evidence="3">The sequence shown here is derived from an EMBL/GenBank/DDBJ whole genome shotgun (WGS) entry which is preliminary data.</text>
</comment>
<evidence type="ECO:0000313" key="3">
    <source>
        <dbReference type="EMBL" id="MDQ0317097.1"/>
    </source>
</evidence>
<accession>A0AAE4AUF8</accession>
<dbReference type="RefSeq" id="WP_306886993.1">
    <property type="nucleotide sequence ID" value="NZ_JAUSUL010000004.1"/>
</dbReference>
<feature type="transmembrane region" description="Helical" evidence="2">
    <location>
        <begin position="250"/>
        <end position="272"/>
    </location>
</feature>
<feature type="transmembrane region" description="Helical" evidence="2">
    <location>
        <begin position="50"/>
        <end position="72"/>
    </location>
</feature>
<dbReference type="GO" id="GO:0051301">
    <property type="term" value="P:cell division"/>
    <property type="evidence" value="ECO:0007669"/>
    <property type="project" value="UniProtKB-KW"/>
</dbReference>
<dbReference type="Proteomes" id="UP001229244">
    <property type="component" value="Unassembled WGS sequence"/>
</dbReference>
<name>A0AAE4AUF8_9HYPH</name>
<feature type="transmembrane region" description="Helical" evidence="2">
    <location>
        <begin position="195"/>
        <end position="217"/>
    </location>
</feature>
<dbReference type="GO" id="GO:0016020">
    <property type="term" value="C:membrane"/>
    <property type="evidence" value="ECO:0007669"/>
    <property type="project" value="InterPro"/>
</dbReference>
<dbReference type="AlphaFoldDB" id="A0AAE4AUF8"/>
<keyword evidence="2" id="KW-0472">Membrane</keyword>
<evidence type="ECO:0000313" key="4">
    <source>
        <dbReference type="Proteomes" id="UP001229244"/>
    </source>
</evidence>
<feature type="compositionally biased region" description="Low complexity" evidence="1">
    <location>
        <begin position="24"/>
        <end position="35"/>
    </location>
</feature>
<keyword evidence="2" id="KW-1133">Transmembrane helix</keyword>
<keyword evidence="3" id="KW-0132">Cell division</keyword>
<dbReference type="InterPro" id="IPR004513">
    <property type="entry name" value="FtsX"/>
</dbReference>
<evidence type="ECO:0000256" key="2">
    <source>
        <dbReference type="SAM" id="Phobius"/>
    </source>
</evidence>
<feature type="region of interest" description="Disordered" evidence="1">
    <location>
        <begin position="1"/>
        <end position="37"/>
    </location>
</feature>
<keyword evidence="3" id="KW-0131">Cell cycle</keyword>
<proteinExistence type="predicted"/>
<sequence>MVRLPRRKKAETEDNPFAEEERAAQAADGGAAASGRTGSIVPASSVAGRALTVVVAIMTLLSCLTIGVVSLVTSAAGDWQSEIARELSIQIRPIDGQEMLPRLEQAVRIAEAAPGVRAARALSKSDNDALLEPWLGEGLSLDALPVPRLVVVTISDPRQLDTAALKARLEAEVPGASLDDHTMWSGQLASVARSVIFTGGAVVALMLTALAFSIVFATRAAIASNIQVIEVLHFVGAENSFVAREFQKHFLLKGFVGGLIGGGVALVLFVALEIVAGSARGTVAVAQAQALLGPLAIGYEGYVATLGIVFAVAILTAVSSRIAVYRHLTRLD</sequence>
<reference evidence="3" key="1">
    <citation type="submission" date="2023-07" db="EMBL/GenBank/DDBJ databases">
        <title>Genomic Encyclopedia of Type Strains, Phase IV (KMG-IV): sequencing the most valuable type-strain genomes for metagenomic binning, comparative biology and taxonomic classification.</title>
        <authorList>
            <person name="Goeker M."/>
        </authorList>
    </citation>
    <scope>NUCLEOTIDE SEQUENCE</scope>
    <source>
        <strain evidence="3">DSM 21202</strain>
    </source>
</reference>
<keyword evidence="2" id="KW-0812">Transmembrane</keyword>
<organism evidence="3 4">
    <name type="scientific">Amorphus orientalis</name>
    <dbReference type="NCBI Taxonomy" id="649198"/>
    <lineage>
        <taxon>Bacteria</taxon>
        <taxon>Pseudomonadati</taxon>
        <taxon>Pseudomonadota</taxon>
        <taxon>Alphaproteobacteria</taxon>
        <taxon>Hyphomicrobiales</taxon>
        <taxon>Amorphaceae</taxon>
        <taxon>Amorphus</taxon>
    </lineage>
</organism>
<evidence type="ECO:0000256" key="1">
    <source>
        <dbReference type="SAM" id="MobiDB-lite"/>
    </source>
</evidence>
<keyword evidence="4" id="KW-1185">Reference proteome</keyword>
<feature type="transmembrane region" description="Helical" evidence="2">
    <location>
        <begin position="302"/>
        <end position="324"/>
    </location>
</feature>
<dbReference type="PANTHER" id="PTHR47755">
    <property type="entry name" value="CELL DIVISION PROTEIN FTSX"/>
    <property type="match status" value="1"/>
</dbReference>
<gene>
    <name evidence="3" type="ORF">J2S73_003574</name>
</gene>
<dbReference type="PANTHER" id="PTHR47755:SF1">
    <property type="entry name" value="CELL DIVISION PROTEIN FTSX"/>
    <property type="match status" value="1"/>
</dbReference>